<organism evidence="1 2">
    <name type="scientific">Niallia nealsonii</name>
    <dbReference type="NCBI Taxonomy" id="115979"/>
    <lineage>
        <taxon>Bacteria</taxon>
        <taxon>Bacillati</taxon>
        <taxon>Bacillota</taxon>
        <taxon>Bacilli</taxon>
        <taxon>Bacillales</taxon>
        <taxon>Bacillaceae</taxon>
        <taxon>Niallia</taxon>
    </lineage>
</organism>
<evidence type="ECO:0008006" key="3">
    <source>
        <dbReference type="Google" id="ProtNLM"/>
    </source>
</evidence>
<gene>
    <name evidence="1" type="ORF">CWS01_16245</name>
</gene>
<comment type="caution">
    <text evidence="1">The sequence shown here is derived from an EMBL/GenBank/DDBJ whole genome shotgun (WGS) entry which is preliminary data.</text>
</comment>
<protein>
    <recommendedName>
        <fullName evidence="3">Transposase</fullName>
    </recommendedName>
</protein>
<dbReference type="EMBL" id="PISE01000037">
    <property type="protein sequence ID" value="PKG22678.1"/>
    <property type="molecule type" value="Genomic_DNA"/>
</dbReference>
<name>A0A2N0YZJ3_9BACI</name>
<dbReference type="AlphaFoldDB" id="A0A2N0YZJ3"/>
<keyword evidence="2" id="KW-1185">Reference proteome</keyword>
<reference evidence="1 2" key="1">
    <citation type="journal article" date="2003" name="Int. J. Syst. Evol. Microbiol.">
        <title>Bacillus nealsonii sp. nov., isolated from a spacecraft-assembly facility, whose spores are gamma-radiation resistant.</title>
        <authorList>
            <person name="Venkateswaran K."/>
            <person name="Kempf M."/>
            <person name="Chen F."/>
            <person name="Satomi M."/>
            <person name="Nicholson W."/>
            <person name="Kern R."/>
        </authorList>
    </citation>
    <scope>NUCLEOTIDE SEQUENCE [LARGE SCALE GENOMIC DNA]</scope>
    <source>
        <strain evidence="1 2">FO-92</strain>
    </source>
</reference>
<evidence type="ECO:0000313" key="1">
    <source>
        <dbReference type="EMBL" id="PKG22678.1"/>
    </source>
</evidence>
<sequence length="64" mass="7168">MVDLYHSSSSVKELSSEYGVLEVTIYKWVKDFIPIVSEKEVLSLKELAEIHQTLLNTSSHGGSD</sequence>
<evidence type="ECO:0000313" key="2">
    <source>
        <dbReference type="Proteomes" id="UP000233375"/>
    </source>
</evidence>
<proteinExistence type="predicted"/>
<dbReference type="Proteomes" id="UP000233375">
    <property type="component" value="Unassembled WGS sequence"/>
</dbReference>
<accession>A0A2N0YZJ3</accession>